<feature type="region of interest" description="Disordered" evidence="1">
    <location>
        <begin position="27"/>
        <end position="46"/>
    </location>
</feature>
<dbReference type="GO" id="GO:0035361">
    <property type="term" value="C:Cul8-RING ubiquitin ligase complex"/>
    <property type="evidence" value="ECO:0007669"/>
    <property type="project" value="TreeGrafter"/>
</dbReference>
<proteinExistence type="predicted"/>
<feature type="compositionally biased region" description="Polar residues" evidence="1">
    <location>
        <begin position="200"/>
        <end position="224"/>
    </location>
</feature>
<feature type="compositionally biased region" description="Basic and acidic residues" evidence="1">
    <location>
        <begin position="35"/>
        <end position="45"/>
    </location>
</feature>
<feature type="region of interest" description="Disordered" evidence="1">
    <location>
        <begin position="586"/>
        <end position="662"/>
    </location>
</feature>
<feature type="compositionally biased region" description="Basic residues" evidence="1">
    <location>
        <begin position="844"/>
        <end position="856"/>
    </location>
</feature>
<feature type="compositionally biased region" description="Basic and acidic residues" evidence="1">
    <location>
        <begin position="358"/>
        <end position="373"/>
    </location>
</feature>
<reference evidence="2 3" key="1">
    <citation type="journal article" date="2020" name="ISME J.">
        <title>Uncovering the hidden diversity of litter-decomposition mechanisms in mushroom-forming fungi.</title>
        <authorList>
            <person name="Floudas D."/>
            <person name="Bentzer J."/>
            <person name="Ahren D."/>
            <person name="Johansson T."/>
            <person name="Persson P."/>
            <person name="Tunlid A."/>
        </authorList>
    </citation>
    <scope>NUCLEOTIDE SEQUENCE [LARGE SCALE GENOMIC DNA]</scope>
    <source>
        <strain evidence="2 3">CBS 101986</strain>
    </source>
</reference>
<dbReference type="OrthoDB" id="2386201at2759"/>
<feature type="region of interest" description="Disordered" evidence="1">
    <location>
        <begin position="497"/>
        <end position="516"/>
    </location>
</feature>
<comment type="caution">
    <text evidence="2">The sequence shown here is derived from an EMBL/GenBank/DDBJ whole genome shotgun (WGS) entry which is preliminary data.</text>
</comment>
<evidence type="ECO:0000313" key="2">
    <source>
        <dbReference type="EMBL" id="KAF5316061.1"/>
    </source>
</evidence>
<dbReference type="PANTHER" id="PTHR28122">
    <property type="entry name" value="E3 UBIQUITIN-PROTEIN LIGASE SUBSTRATE RECEPTOR MMS22"/>
    <property type="match status" value="1"/>
</dbReference>
<feature type="region of interest" description="Disordered" evidence="1">
    <location>
        <begin position="722"/>
        <end position="989"/>
    </location>
</feature>
<accession>A0A8H5EXL8</accession>
<feature type="compositionally biased region" description="Basic and acidic residues" evidence="1">
    <location>
        <begin position="313"/>
        <end position="322"/>
    </location>
</feature>
<feature type="compositionally biased region" description="Low complexity" evidence="1">
    <location>
        <begin position="773"/>
        <end position="802"/>
    </location>
</feature>
<feature type="region of interest" description="Disordered" evidence="1">
    <location>
        <begin position="528"/>
        <end position="568"/>
    </location>
</feature>
<evidence type="ECO:0000256" key="1">
    <source>
        <dbReference type="SAM" id="MobiDB-lite"/>
    </source>
</evidence>
<feature type="compositionally biased region" description="Low complexity" evidence="1">
    <location>
        <begin position="936"/>
        <end position="954"/>
    </location>
</feature>
<dbReference type="GO" id="GO:0031297">
    <property type="term" value="P:replication fork processing"/>
    <property type="evidence" value="ECO:0007669"/>
    <property type="project" value="InterPro"/>
</dbReference>
<feature type="compositionally biased region" description="Basic residues" evidence="1">
    <location>
        <begin position="976"/>
        <end position="989"/>
    </location>
</feature>
<feature type="region of interest" description="Disordered" evidence="1">
    <location>
        <begin position="265"/>
        <end position="284"/>
    </location>
</feature>
<feature type="compositionally biased region" description="Basic and acidic residues" evidence="1">
    <location>
        <begin position="727"/>
        <end position="747"/>
    </location>
</feature>
<evidence type="ECO:0008006" key="4">
    <source>
        <dbReference type="Google" id="ProtNLM"/>
    </source>
</evidence>
<feature type="compositionally biased region" description="Basic and acidic residues" evidence="1">
    <location>
        <begin position="1069"/>
        <end position="1083"/>
    </location>
</feature>
<sequence>MDIDDEEFVETSDIEELADLQNVRRFTAKSPRRAAGHEADEDIPRKRIKFKHLPTQFMRMSVSPQKTTSTHVRSRSSSMTLEQSSPSPLFTMSRSPTVESQEVILPKAMSSEPHEEILLDDDGISQDPLLLCTPPRRIEVPETTISTTPPGSPAEPWLLSPADVVSLPAISPAKVDDAVMLFTPVKTPARLPSPFMSPISPGSPTYRTVQSPVNMSPATSSPSRMSPALPSRESSRSPTPAPPITAPQVQVQAPENRDHDLALALEQENARDGPYSLRPRRPAQIRPYSAEHIVYKISMRSNPEAIVHKRALDRRGHDSGHYEDEETQQDVYCEDDPDRNVPDEENEEWLQQQRRRMRREEKRRETGDAETRNRPLGSPQQRIIAALPGLPDDSDEEEQDKLAWEAATLERKRLRKEEPKRREEKEEKQRRRRLKRFPVIPKDPPVASIPSSTSDRRSETREPEVEERPQSPGPVHTDLDDLFSDVYLPPPIYIPSSPHRFHDANQPTPVEHDANHDMEWDADASEFGTHLMDTADDVPEDDRQPNNGLFEDGQVAADDEDQPLEETIDLPRSKLKYLQKCWPTSMIKKQAAKGDSRSAKRKKEQKRREQLAYDDGGELAPGQSRVKKSTRPKDVSEIKGDSESEVELDMDRPRSPSPPARQMQHVIFIPSESESEDEVEVLESYRRPFVPRIRPELEIGRDENSSAEDTFDEDDLEDYILAPESDGIDHLRDPSLIDYMLTRERPRNTTATRMSRIRRRPPASAACQPSGGRRPSASAAAAPPHRYSSSTPGPSMSSQSSSAMIVDRDAAEPSSSSSKYKFDVTSTGGRKLGHSKQTLLQFHVPKKPTPKPKPNHTAKASSSSRPSQAAPRRSHTRKQASARNVGYLLADGHDDAPSDSSLAPAQQYAPKHKKPPVSRPRATTEHDAGPSRPRLSKSTSSGSRPAASSSYAAEADNHEPHPNKVRDAEAEARRLERARKKRVRKERAKKIGVWCNQERGQVVTSGVMQTFVTVDVEDEYFHGSLVPASASKERVKHWSNHFRPSPPPPPRIRKRRHAASDAESEADVDDPHPQDPQTRVEEPLRHLPNDMNIPFLQPGKSFDESAYITKGWLHELVKVISASSEPVRPAALNTLGISLDPDMTVDQFCAAFSEVTEEAFSFATELPLLMDDDEPGMNEQEKGDVSQKQWLLLTQAVCRLISLYVRNAQQIEIDKLRDLVEKDILQLAKKIDEFQFKSTSSSVLIVTWFMVEALARVAQSPQNQSGLARTPKSLQTAVTLLMRLLLDVEMEETMKNLAENVGLCVKSTGGFAAELWVRLIHLFHPSPSDGSVVQSKHPFWLLFIEASKMRSSRLTPESKKSRPFNASEDAWGTIFMMCALSQFSLHGMIAGQPRLPACWDVVVCALSNIRLDTHGIEIDDDDRKRHDEYVALLVNRCLALRQKWHWSLRDSSAMFSALVNIFRSRQFANLLHESKVRLPDFMRLQKMDLVSSYNPEDTAYAVFLKLIVQATQEEPAHTREKPSPRIKKLLSLAVPLGSVTKYDETSKDGRQKCRSMFYNRLAAIAAAVDLDIHSYDERFSRAQGYVPSIGASHSKLQFDVIGGLTSWAQFLVYRSIKLDGLAQWFKLIASDLSKRKHLQGSDVAAVKENRTNLALTAALLSSVRRIYACHLELSIYPEPLLIQGLHPILNMWLVKHEDMSDHVKCFLEKLFEARFASLGKPQQPSASVAELGDEDSQDYWGAETDIPPEAFVGLVEPLKDKESSMRMFLDNSLFRHAISQHLGRSLKPPPSVEYQKSYEKECDTWIRLALSFYTVDFEMTRWKDGIQKVYSVIKLSSDGVNNESWTQRIHLSAIYHILLLHPMSYEAMNHDAARFLMLALVSAGEALENAYVALFLSCGGLHHPVLRNATFLPPVATSGNYEFSPAEFADIRLSLFKLILLNLNDMDVSLKTHRKRNGYEQFCRDVKASLDLNAQLVDDPKFDYWTKLWAP</sequence>
<feature type="compositionally biased region" description="Acidic residues" evidence="1">
    <location>
        <begin position="557"/>
        <end position="568"/>
    </location>
</feature>
<name>A0A8H5EXL8_9AGAR</name>
<feature type="region of interest" description="Disordered" evidence="1">
    <location>
        <begin position="190"/>
        <end position="260"/>
    </location>
</feature>
<feature type="compositionally biased region" description="Basic and acidic residues" evidence="1">
    <location>
        <begin position="955"/>
        <end position="975"/>
    </location>
</feature>
<dbReference type="Pfam" id="PF09462">
    <property type="entry name" value="Mus7"/>
    <property type="match status" value="1"/>
</dbReference>
<protein>
    <recommendedName>
        <fullName evidence="4">Protein mms22</fullName>
    </recommendedName>
</protein>
<dbReference type="GO" id="GO:0005634">
    <property type="term" value="C:nucleus"/>
    <property type="evidence" value="ECO:0007669"/>
    <property type="project" value="InterPro"/>
</dbReference>
<dbReference type="GO" id="GO:0000724">
    <property type="term" value="P:double-strand break repair via homologous recombination"/>
    <property type="evidence" value="ECO:0007669"/>
    <property type="project" value="TreeGrafter"/>
</dbReference>
<gene>
    <name evidence="2" type="ORF">D9619_006111</name>
</gene>
<feature type="compositionally biased region" description="Acidic residues" evidence="1">
    <location>
        <begin position="323"/>
        <end position="348"/>
    </location>
</feature>
<feature type="compositionally biased region" description="Basic and acidic residues" evidence="1">
    <location>
        <begin position="631"/>
        <end position="642"/>
    </location>
</feature>
<feature type="compositionally biased region" description="Low complexity" evidence="1">
    <location>
        <begin position="860"/>
        <end position="871"/>
    </location>
</feature>
<feature type="region of interest" description="Disordered" evidence="1">
    <location>
        <begin position="1037"/>
        <end position="1083"/>
    </location>
</feature>
<feature type="compositionally biased region" description="Basic and acidic residues" evidence="1">
    <location>
        <begin position="400"/>
        <end position="429"/>
    </location>
</feature>
<dbReference type="Proteomes" id="UP000567179">
    <property type="component" value="Unassembled WGS sequence"/>
</dbReference>
<dbReference type="EMBL" id="JAACJJ010000042">
    <property type="protein sequence ID" value="KAF5316061.1"/>
    <property type="molecule type" value="Genomic_DNA"/>
</dbReference>
<feature type="compositionally biased region" description="Polar residues" evidence="1">
    <location>
        <begin position="813"/>
        <end position="828"/>
    </location>
</feature>
<evidence type="ECO:0000313" key="3">
    <source>
        <dbReference type="Proteomes" id="UP000567179"/>
    </source>
</evidence>
<feature type="region of interest" description="Disordered" evidence="1">
    <location>
        <begin position="58"/>
        <end position="100"/>
    </location>
</feature>
<dbReference type="PANTHER" id="PTHR28122:SF1">
    <property type="entry name" value="E3 UBIQUITIN-PROTEIN LIGASE SUBSTRATE RECEPTOR MMS22"/>
    <property type="match status" value="1"/>
</dbReference>
<dbReference type="InterPro" id="IPR019021">
    <property type="entry name" value="Mms22"/>
</dbReference>
<feature type="region of interest" description="Disordered" evidence="1">
    <location>
        <begin position="308"/>
        <end position="484"/>
    </location>
</feature>
<keyword evidence="3" id="KW-1185">Reference proteome</keyword>
<feature type="compositionally biased region" description="Low complexity" evidence="1">
    <location>
        <begin position="67"/>
        <end position="80"/>
    </location>
</feature>
<feature type="compositionally biased region" description="Polar residues" evidence="1">
    <location>
        <begin position="81"/>
        <end position="100"/>
    </location>
</feature>
<feature type="compositionally biased region" description="Basic and acidic residues" evidence="1">
    <location>
        <begin position="454"/>
        <end position="469"/>
    </location>
</feature>
<organism evidence="2 3">
    <name type="scientific">Psilocybe cf. subviscida</name>
    <dbReference type="NCBI Taxonomy" id="2480587"/>
    <lineage>
        <taxon>Eukaryota</taxon>
        <taxon>Fungi</taxon>
        <taxon>Dikarya</taxon>
        <taxon>Basidiomycota</taxon>
        <taxon>Agaricomycotina</taxon>
        <taxon>Agaricomycetes</taxon>
        <taxon>Agaricomycetidae</taxon>
        <taxon>Agaricales</taxon>
        <taxon>Agaricineae</taxon>
        <taxon>Strophariaceae</taxon>
        <taxon>Psilocybe</taxon>
    </lineage>
</organism>